<dbReference type="SUPFAM" id="SSF52540">
    <property type="entry name" value="P-loop containing nucleoside triphosphate hydrolases"/>
    <property type="match status" value="1"/>
</dbReference>
<dbReference type="AlphaFoldDB" id="A0A3A1Y603"/>
<name>A0A3A1Y603_9GAMM</name>
<dbReference type="EMBL" id="NRHC01000027">
    <property type="protein sequence ID" value="RIY33683.1"/>
    <property type="molecule type" value="Genomic_DNA"/>
</dbReference>
<dbReference type="OrthoDB" id="5555485at2"/>
<sequence length="864" mass="97946">MHVFADHLDVQAFDQATGAFICSSGYLGYIWQTEPLAGVNSDLESQIHGMLQLELPEQSYLSFTLIADDYLLPYYNTYQRLRLGEKQFAQSTEMRLQFLQNLQEDGSSNCNLRNYILLVSLKLHHKGSITPEVLAEYQQYCAQTQQALQSIFGQVHRLNDRDYLFCLRNLLLSKTYQELAQSDSKFTAYDPLQTLANQVIPPSATITRHKNCLELDGQLVQVFTTLEIPSEFACGQAVSYLGDLYTGITPLTHKFALTCSLYFVKQMASKAVVETKRNYTLRQMTGPLARFVPRLKQTAEAFEVLVNDLNSGDKLVKLSWTLLAWLPPEVTYADYLQAQGLQEQADISNDSKPDPSKLEYQDWELLDKVKLALPQRQGQDYSKQKYPANSRIASAQAFAVKIKSYFQTLGWSLDFESHVQLPVFFNALPLNQDPGGRSFLQRERTMSTTQASVCLPLFAEWKGAPLPIVPLVSRTGQVLNLDLFASQTNFNCCIAAQSGSGKSFLVNEMVANLLATGAQCWIIDIGRSYKKLTEVYHGEFVEFSIDAEININPFSLIRNYEQDADMVFTLIQAMISPKDLLSEYQANAIKQLIKDLWDQYQAGLTIDRLAQALEEQEDKRLQDLAVQIFPFTSRGAYGVYFKESSRNMISLLQELEAQTKARLVVLELEELSGRKDLQQLVLLQLIFAVNQQMIGGQKERQKVLFIDEAWDLLASKTISYFIETGYRRFRKYNGAVVTITQSIEDLYSTPSGRAIAANSANYYLLAQKDETIKQLINQDKLILDAHAIRQITSLKTRKGHYAEIFMLTDYGTGVGRLIVAPKIQLLYSTNAVDQAALKRLQELYHCDLWQAINYLLVLKEGRGS</sequence>
<feature type="domain" description="TraG P-loop" evidence="1">
    <location>
        <begin position="487"/>
        <end position="853"/>
    </location>
</feature>
<reference evidence="2 3" key="1">
    <citation type="submission" date="2017-08" db="EMBL/GenBank/DDBJ databases">
        <title>Reclassification of Bisgaard taxon 37 and 44.</title>
        <authorList>
            <person name="Christensen H."/>
        </authorList>
    </citation>
    <scope>NUCLEOTIDE SEQUENCE [LARGE SCALE GENOMIC DNA]</scope>
    <source>
        <strain evidence="2 3">B96_3</strain>
    </source>
</reference>
<dbReference type="InterPro" id="IPR053155">
    <property type="entry name" value="F-pilin_assembly_TraC"/>
</dbReference>
<dbReference type="PANTHER" id="PTHR38467">
    <property type="match status" value="1"/>
</dbReference>
<protein>
    <recommendedName>
        <fullName evidence="1">TraG P-loop domain-containing protein</fullName>
    </recommendedName>
</protein>
<dbReference type="InterPro" id="IPR025955">
    <property type="entry name" value="TraC/Conjuga_ATPase"/>
</dbReference>
<accession>A0A3A1Y603</accession>
<dbReference type="Gene3D" id="3.40.50.300">
    <property type="entry name" value="P-loop containing nucleotide triphosphate hydrolases"/>
    <property type="match status" value="1"/>
</dbReference>
<dbReference type="Pfam" id="PF19044">
    <property type="entry name" value="P-loop_TraG"/>
    <property type="match status" value="1"/>
</dbReference>
<evidence type="ECO:0000259" key="1">
    <source>
        <dbReference type="Pfam" id="PF19044"/>
    </source>
</evidence>
<dbReference type="PANTHER" id="PTHR38467:SF1">
    <property type="entry name" value="CONJUGATIVE TRANSFER: ASSEMBLY"/>
    <property type="match status" value="1"/>
</dbReference>
<dbReference type="RefSeq" id="WP_119524704.1">
    <property type="nucleotide sequence ID" value="NZ_NRHC01000027.1"/>
</dbReference>
<comment type="caution">
    <text evidence="2">The sequence shown here is derived from an EMBL/GenBank/DDBJ whole genome shotgun (WGS) entry which is preliminary data.</text>
</comment>
<evidence type="ECO:0000313" key="2">
    <source>
        <dbReference type="EMBL" id="RIY33683.1"/>
    </source>
</evidence>
<dbReference type="Pfam" id="PF11130">
    <property type="entry name" value="TraC_F_IV"/>
    <property type="match status" value="1"/>
</dbReference>
<organism evidence="2 3">
    <name type="scientific">Psittacicella hinzii</name>
    <dbReference type="NCBI Taxonomy" id="2028575"/>
    <lineage>
        <taxon>Bacteria</taxon>
        <taxon>Pseudomonadati</taxon>
        <taxon>Pseudomonadota</taxon>
        <taxon>Gammaproteobacteria</taxon>
        <taxon>Pasteurellales</taxon>
        <taxon>Psittacicellaceae</taxon>
        <taxon>Psittacicella</taxon>
    </lineage>
</organism>
<dbReference type="InterPro" id="IPR043964">
    <property type="entry name" value="P-loop_TraG"/>
</dbReference>
<gene>
    <name evidence="2" type="ORF">CKF54_02450</name>
</gene>
<dbReference type="Proteomes" id="UP000265691">
    <property type="component" value="Unassembled WGS sequence"/>
</dbReference>
<dbReference type="CDD" id="cd01127">
    <property type="entry name" value="TrwB_TraG_TraD_VirD4"/>
    <property type="match status" value="1"/>
</dbReference>
<dbReference type="InterPro" id="IPR027417">
    <property type="entry name" value="P-loop_NTPase"/>
</dbReference>
<evidence type="ECO:0000313" key="3">
    <source>
        <dbReference type="Proteomes" id="UP000265691"/>
    </source>
</evidence>
<dbReference type="Gene3D" id="1.10.8.730">
    <property type="match status" value="1"/>
</dbReference>
<keyword evidence="3" id="KW-1185">Reference proteome</keyword>
<proteinExistence type="predicted"/>